<organism evidence="13 14">
    <name type="scientific">Anaeromyxobacter paludicola</name>
    <dbReference type="NCBI Taxonomy" id="2918171"/>
    <lineage>
        <taxon>Bacteria</taxon>
        <taxon>Pseudomonadati</taxon>
        <taxon>Myxococcota</taxon>
        <taxon>Myxococcia</taxon>
        <taxon>Myxococcales</taxon>
        <taxon>Cystobacterineae</taxon>
        <taxon>Anaeromyxobacteraceae</taxon>
        <taxon>Anaeromyxobacter</taxon>
    </lineage>
</organism>
<keyword evidence="9" id="KW-0414">Isoprene biosynthesis</keyword>
<dbReference type="EMBL" id="AP025592">
    <property type="protein sequence ID" value="BDG09284.1"/>
    <property type="molecule type" value="Genomic_DNA"/>
</dbReference>
<keyword evidence="14" id="KW-1185">Reference proteome</keyword>
<dbReference type="GO" id="GO:0016301">
    <property type="term" value="F:kinase activity"/>
    <property type="evidence" value="ECO:0007669"/>
    <property type="project" value="UniProtKB-KW"/>
</dbReference>
<feature type="region of interest" description="Disordered" evidence="10">
    <location>
        <begin position="293"/>
        <end position="314"/>
    </location>
</feature>
<evidence type="ECO:0000256" key="3">
    <source>
        <dbReference type="ARBA" id="ARBA00017473"/>
    </source>
</evidence>
<comment type="catalytic activity">
    <reaction evidence="9">
        <text>4-CDP-2-C-methyl-D-erythritol + ATP = 4-CDP-2-C-methyl-D-erythritol 2-phosphate + ADP + H(+)</text>
        <dbReference type="Rhea" id="RHEA:18437"/>
        <dbReference type="ChEBI" id="CHEBI:15378"/>
        <dbReference type="ChEBI" id="CHEBI:30616"/>
        <dbReference type="ChEBI" id="CHEBI:57823"/>
        <dbReference type="ChEBI" id="CHEBI:57919"/>
        <dbReference type="ChEBI" id="CHEBI:456216"/>
        <dbReference type="EC" id="2.7.1.148"/>
    </reaction>
</comment>
<gene>
    <name evidence="9 13" type="primary">ispE</name>
    <name evidence="13" type="ORF">AMPC_23970</name>
</gene>
<dbReference type="InterPro" id="IPR013750">
    <property type="entry name" value="GHMP_kinase_C_dom"/>
</dbReference>
<feature type="compositionally biased region" description="Low complexity" evidence="10">
    <location>
        <begin position="298"/>
        <end position="314"/>
    </location>
</feature>
<evidence type="ECO:0000256" key="6">
    <source>
        <dbReference type="ARBA" id="ARBA00022777"/>
    </source>
</evidence>
<dbReference type="Pfam" id="PF08544">
    <property type="entry name" value="GHMP_kinases_C"/>
    <property type="match status" value="1"/>
</dbReference>
<dbReference type="HAMAP" id="MF_00061">
    <property type="entry name" value="IspE"/>
    <property type="match status" value="1"/>
</dbReference>
<dbReference type="InterPro" id="IPR020568">
    <property type="entry name" value="Ribosomal_Su5_D2-typ_SF"/>
</dbReference>
<evidence type="ECO:0000313" key="13">
    <source>
        <dbReference type="EMBL" id="BDG09284.1"/>
    </source>
</evidence>
<dbReference type="InterPro" id="IPR004424">
    <property type="entry name" value="IspE"/>
</dbReference>
<dbReference type="PIRSF" id="PIRSF010376">
    <property type="entry name" value="IspE"/>
    <property type="match status" value="1"/>
</dbReference>
<comment type="pathway">
    <text evidence="9">Isoprenoid biosynthesis; isopentenyl diphosphate biosynthesis via DXP pathway; isopentenyl diphosphate from 1-deoxy-D-xylulose 5-phosphate: step 3/6.</text>
</comment>
<dbReference type="InterPro" id="IPR014721">
    <property type="entry name" value="Ribsml_uS5_D2-typ_fold_subgr"/>
</dbReference>
<feature type="binding site" evidence="9">
    <location>
        <begin position="96"/>
        <end position="106"/>
    </location>
    <ligand>
        <name>ATP</name>
        <dbReference type="ChEBI" id="CHEBI:30616"/>
    </ligand>
</feature>
<feature type="active site" evidence="9">
    <location>
        <position position="137"/>
    </location>
</feature>
<dbReference type="InterPro" id="IPR006204">
    <property type="entry name" value="GHMP_kinase_N_dom"/>
</dbReference>
<sequence>MILVSRAPAKVNLVLRVGPRRADGYHDLATLMVPLDLADEVEVQVFPGRAGELTCECPGHPALEGPDNLAARAARALMLRLGRRDRCHIVVRKRIPVVAGLGGGSSDAAAALRCLARAYHLADRAALAEVALSVGSDVPFFLGRGPAWAAGRGERLEPARVAPLDLVLLYPRDPALAIRAGDAYRFLDEDREAGRAPAPRGLERGTGSPSGFDAAALHNDLQGPCFGRHTPLAALAARLEGAGARPAIMSGSGPTIFGLFAGRAEARRASRGLGERGAVEVFVVRTLQRLPGVSPWKSRTSASSRSTRTSSRRT</sequence>
<evidence type="ECO:0000256" key="2">
    <source>
        <dbReference type="ARBA" id="ARBA00012052"/>
    </source>
</evidence>
<dbReference type="RefSeq" id="WP_248341272.1">
    <property type="nucleotide sequence ID" value="NZ_AP025592.1"/>
</dbReference>
<reference evidence="14" key="1">
    <citation type="journal article" date="2022" name="Int. J. Syst. Evol. Microbiol.">
        <title>Anaeromyxobacter oryzae sp. nov., Anaeromyxobacter diazotrophicus sp. nov. and Anaeromyxobacter paludicola sp. nov., isolated from paddy soils.</title>
        <authorList>
            <person name="Itoh H."/>
            <person name="Xu Z."/>
            <person name="Mise K."/>
            <person name="Masuda Y."/>
            <person name="Ushijima N."/>
            <person name="Hayakawa C."/>
            <person name="Shiratori Y."/>
            <person name="Senoo K."/>
        </authorList>
    </citation>
    <scope>NUCLEOTIDE SEQUENCE [LARGE SCALE GENOMIC DNA]</scope>
    <source>
        <strain evidence="14">Red630</strain>
    </source>
</reference>
<evidence type="ECO:0000256" key="1">
    <source>
        <dbReference type="ARBA" id="ARBA00009684"/>
    </source>
</evidence>
<dbReference type="Gene3D" id="3.30.70.890">
    <property type="entry name" value="GHMP kinase, C-terminal domain"/>
    <property type="match status" value="1"/>
</dbReference>
<dbReference type="EC" id="2.7.1.148" evidence="2 9"/>
<dbReference type="PANTHER" id="PTHR43527:SF2">
    <property type="entry name" value="4-DIPHOSPHOCYTIDYL-2-C-METHYL-D-ERYTHRITOL KINASE, CHLOROPLASTIC"/>
    <property type="match status" value="1"/>
</dbReference>
<keyword evidence="4 9" id="KW-0808">Transferase</keyword>
<evidence type="ECO:0000313" key="14">
    <source>
        <dbReference type="Proteomes" id="UP001162734"/>
    </source>
</evidence>
<feature type="domain" description="GHMP kinase C-terminal" evidence="12">
    <location>
        <begin position="229"/>
        <end position="277"/>
    </location>
</feature>
<proteinExistence type="inferred from homology"/>
<comment type="similarity">
    <text evidence="1 9">Belongs to the GHMP kinase family. IspE subfamily.</text>
</comment>
<feature type="active site" evidence="9">
    <location>
        <position position="10"/>
    </location>
</feature>
<name>A0ABN6NB18_9BACT</name>
<evidence type="ECO:0000256" key="10">
    <source>
        <dbReference type="SAM" id="MobiDB-lite"/>
    </source>
</evidence>
<dbReference type="Gene3D" id="3.30.230.10">
    <property type="match status" value="1"/>
</dbReference>
<dbReference type="NCBIfam" id="TIGR00154">
    <property type="entry name" value="ispE"/>
    <property type="match status" value="1"/>
</dbReference>
<comment type="function">
    <text evidence="9">Catalyzes the phosphorylation of the position 2 hydroxy group of 4-diphosphocytidyl-2C-methyl-D-erythritol.</text>
</comment>
<dbReference type="Proteomes" id="UP001162734">
    <property type="component" value="Chromosome"/>
</dbReference>
<dbReference type="PANTHER" id="PTHR43527">
    <property type="entry name" value="4-DIPHOSPHOCYTIDYL-2-C-METHYL-D-ERYTHRITOL KINASE, CHLOROPLASTIC"/>
    <property type="match status" value="1"/>
</dbReference>
<keyword evidence="6 9" id="KW-0418">Kinase</keyword>
<evidence type="ECO:0000256" key="4">
    <source>
        <dbReference type="ARBA" id="ARBA00022679"/>
    </source>
</evidence>
<protein>
    <recommendedName>
        <fullName evidence="3 9">4-diphosphocytidyl-2-C-methyl-D-erythritol kinase</fullName>
        <shortName evidence="9">CMK</shortName>
        <ecNumber evidence="2 9">2.7.1.148</ecNumber>
    </recommendedName>
    <alternativeName>
        <fullName evidence="8 9">4-(cytidine-5'-diphospho)-2-C-methyl-D-erythritol kinase</fullName>
    </alternativeName>
</protein>
<dbReference type="SUPFAM" id="SSF54211">
    <property type="entry name" value="Ribosomal protein S5 domain 2-like"/>
    <property type="match status" value="1"/>
</dbReference>
<evidence type="ECO:0000256" key="9">
    <source>
        <dbReference type="HAMAP-Rule" id="MF_00061"/>
    </source>
</evidence>
<dbReference type="SUPFAM" id="SSF55060">
    <property type="entry name" value="GHMP Kinase, C-terminal domain"/>
    <property type="match status" value="1"/>
</dbReference>
<evidence type="ECO:0000256" key="8">
    <source>
        <dbReference type="ARBA" id="ARBA00032554"/>
    </source>
</evidence>
<dbReference type="Pfam" id="PF00288">
    <property type="entry name" value="GHMP_kinases_N"/>
    <property type="match status" value="1"/>
</dbReference>
<evidence type="ECO:0000256" key="5">
    <source>
        <dbReference type="ARBA" id="ARBA00022741"/>
    </source>
</evidence>
<evidence type="ECO:0000259" key="11">
    <source>
        <dbReference type="Pfam" id="PF00288"/>
    </source>
</evidence>
<feature type="domain" description="GHMP kinase N-terminal" evidence="11">
    <location>
        <begin position="68"/>
        <end position="142"/>
    </location>
</feature>
<evidence type="ECO:0000259" key="12">
    <source>
        <dbReference type="Pfam" id="PF08544"/>
    </source>
</evidence>
<keyword evidence="7 9" id="KW-0067">ATP-binding</keyword>
<dbReference type="InterPro" id="IPR036554">
    <property type="entry name" value="GHMP_kinase_C_sf"/>
</dbReference>
<keyword evidence="5 9" id="KW-0547">Nucleotide-binding</keyword>
<accession>A0ABN6NB18</accession>
<evidence type="ECO:0000256" key="7">
    <source>
        <dbReference type="ARBA" id="ARBA00022840"/>
    </source>
</evidence>